<feature type="domain" description="PglD N-terminal" evidence="2">
    <location>
        <begin position="9"/>
        <end position="81"/>
    </location>
</feature>
<gene>
    <name evidence="3" type="ORF">L3X39_05095</name>
</gene>
<dbReference type="SUPFAM" id="SSF51161">
    <property type="entry name" value="Trimeric LpxA-like enzymes"/>
    <property type="match status" value="1"/>
</dbReference>
<dbReference type="EMBL" id="JAKKDV010000002">
    <property type="protein sequence ID" value="MCF7560005.1"/>
    <property type="molecule type" value="Genomic_DNA"/>
</dbReference>
<dbReference type="InterPro" id="IPR011004">
    <property type="entry name" value="Trimer_LpxA-like_sf"/>
</dbReference>
<dbReference type="Gene3D" id="3.40.50.20">
    <property type="match status" value="1"/>
</dbReference>
<reference evidence="3 4" key="1">
    <citation type="submission" date="2022-01" db="EMBL/GenBank/DDBJ databases">
        <title>Draft genome sequence of Sabulilitoribacter multivorans KCTC 32326.</title>
        <authorList>
            <person name="Oh J.-S."/>
        </authorList>
    </citation>
    <scope>NUCLEOTIDE SEQUENCE [LARGE SCALE GENOMIC DNA]</scope>
    <source>
        <strain evidence="3 4">M-M16</strain>
    </source>
</reference>
<dbReference type="NCBIfam" id="TIGR03570">
    <property type="entry name" value="NeuD_NnaD"/>
    <property type="match status" value="1"/>
</dbReference>
<organism evidence="3 4">
    <name type="scientific">Flaviramulus multivorans</name>
    <dbReference type="NCBI Taxonomy" id="1304750"/>
    <lineage>
        <taxon>Bacteria</taxon>
        <taxon>Pseudomonadati</taxon>
        <taxon>Bacteroidota</taxon>
        <taxon>Flavobacteriia</taxon>
        <taxon>Flavobacteriales</taxon>
        <taxon>Flavobacteriaceae</taxon>
        <taxon>Flaviramulus</taxon>
    </lineage>
</organism>
<protein>
    <submittedName>
        <fullName evidence="3">Acetyltransferase</fullName>
    </submittedName>
</protein>
<dbReference type="Pfam" id="PF00132">
    <property type="entry name" value="Hexapep"/>
    <property type="match status" value="1"/>
</dbReference>
<dbReference type="InterPro" id="IPR001451">
    <property type="entry name" value="Hexapep"/>
</dbReference>
<dbReference type="InterPro" id="IPR041561">
    <property type="entry name" value="PglD_N"/>
</dbReference>
<dbReference type="Gene3D" id="2.160.10.10">
    <property type="entry name" value="Hexapeptide repeat proteins"/>
    <property type="match status" value="1"/>
</dbReference>
<evidence type="ECO:0000256" key="1">
    <source>
        <dbReference type="ARBA" id="ARBA00007274"/>
    </source>
</evidence>
<dbReference type="Pfam" id="PF17836">
    <property type="entry name" value="PglD_N"/>
    <property type="match status" value="1"/>
</dbReference>
<dbReference type="InterPro" id="IPR050179">
    <property type="entry name" value="Trans_hexapeptide_repeat"/>
</dbReference>
<evidence type="ECO:0000313" key="4">
    <source>
        <dbReference type="Proteomes" id="UP001200022"/>
    </source>
</evidence>
<comment type="caution">
    <text evidence="3">The sequence shown here is derived from an EMBL/GenBank/DDBJ whole genome shotgun (WGS) entry which is preliminary data.</text>
</comment>
<dbReference type="PANTHER" id="PTHR43300:SF7">
    <property type="entry name" value="UDP-N-ACETYLBACILLOSAMINE N-ACETYLTRANSFERASE"/>
    <property type="match status" value="1"/>
</dbReference>
<comment type="similarity">
    <text evidence="1">Belongs to the transferase hexapeptide repeat family.</text>
</comment>
<name>A0ABS9IIM7_9FLAO</name>
<proteinExistence type="inferred from homology"/>
<sequence length="216" mass="23231">MSENREVRLYGAGGHSQVIQSVLKQNGYTISDLFDDNPKNSHKLFKDVKHGVRSHKSNFPHQGVPFIIGVGDNYQRFEIAKILKSEFSKAIHKSAIIDPSVSIDDGTVVYAGSTIQTNASIGKHVIINTMSSVDHDSIIQDFVHISPNATICGLVNIGIGTHIGAGAVVIPQVKIGKWCIIGAGTVVLKDIPDYSVVVGNPGKIIKKNIIKNLVSA</sequence>
<dbReference type="PANTHER" id="PTHR43300">
    <property type="entry name" value="ACETYLTRANSFERASE"/>
    <property type="match status" value="1"/>
</dbReference>
<dbReference type="Proteomes" id="UP001200022">
    <property type="component" value="Unassembled WGS sequence"/>
</dbReference>
<evidence type="ECO:0000313" key="3">
    <source>
        <dbReference type="EMBL" id="MCF7560005.1"/>
    </source>
</evidence>
<dbReference type="InterPro" id="IPR020019">
    <property type="entry name" value="AcTrfase_PglD-like"/>
</dbReference>
<accession>A0ABS9IIM7</accession>
<keyword evidence="4" id="KW-1185">Reference proteome</keyword>
<dbReference type="RefSeq" id="WP_237230690.1">
    <property type="nucleotide sequence ID" value="NZ_JAKKDV010000002.1"/>
</dbReference>
<dbReference type="CDD" id="cd03360">
    <property type="entry name" value="LbH_AT_putative"/>
    <property type="match status" value="1"/>
</dbReference>
<evidence type="ECO:0000259" key="2">
    <source>
        <dbReference type="Pfam" id="PF17836"/>
    </source>
</evidence>